<dbReference type="Proteomes" id="UP001147747">
    <property type="component" value="Unassembled WGS sequence"/>
</dbReference>
<comment type="caution">
    <text evidence="1">The sequence shown here is derived from an EMBL/GenBank/DDBJ whole genome shotgun (WGS) entry which is preliminary data.</text>
</comment>
<proteinExistence type="predicted"/>
<gene>
    <name evidence="1" type="ORF">N7509_008239</name>
</gene>
<organism evidence="1 2">
    <name type="scientific">Penicillium cosmopolitanum</name>
    <dbReference type="NCBI Taxonomy" id="1131564"/>
    <lineage>
        <taxon>Eukaryota</taxon>
        <taxon>Fungi</taxon>
        <taxon>Dikarya</taxon>
        <taxon>Ascomycota</taxon>
        <taxon>Pezizomycotina</taxon>
        <taxon>Eurotiomycetes</taxon>
        <taxon>Eurotiomycetidae</taxon>
        <taxon>Eurotiales</taxon>
        <taxon>Aspergillaceae</taxon>
        <taxon>Penicillium</taxon>
    </lineage>
</organism>
<dbReference type="InterPro" id="IPR053230">
    <property type="entry name" value="Trans_reg_galc"/>
</dbReference>
<dbReference type="AlphaFoldDB" id="A0A9X0B2F8"/>
<dbReference type="RefSeq" id="XP_056483496.1">
    <property type="nucleotide sequence ID" value="XM_056632876.1"/>
</dbReference>
<name>A0A9X0B2F8_9EURO</name>
<dbReference type="PANTHER" id="PTHR47654">
    <property type="entry name" value="ZN(II)2CYS6 TRANSCRIPTION FACTOR (EUROFUNG)-RELATED"/>
    <property type="match status" value="1"/>
</dbReference>
<evidence type="ECO:0008006" key="3">
    <source>
        <dbReference type="Google" id="ProtNLM"/>
    </source>
</evidence>
<sequence>MVVGMSGSMLSDNLDLDLLQIEALTAFYLLSIGQVHRSSRFLAVAIRPAMAMSFNCSQKDTIEAYSETRYRAW</sequence>
<accession>A0A9X0B2F8</accession>
<keyword evidence="2" id="KW-1185">Reference proteome</keyword>
<dbReference type="GeneID" id="81371856"/>
<evidence type="ECO:0000313" key="2">
    <source>
        <dbReference type="Proteomes" id="UP001147747"/>
    </source>
</evidence>
<dbReference type="PANTHER" id="PTHR47654:SF5">
    <property type="entry name" value="TRANSCRIPTION FACTOR DOMAIN-CONTAINING PROTEIN"/>
    <property type="match status" value="1"/>
</dbReference>
<reference evidence="1" key="1">
    <citation type="submission" date="2022-12" db="EMBL/GenBank/DDBJ databases">
        <authorList>
            <person name="Petersen C."/>
        </authorList>
    </citation>
    <scope>NUCLEOTIDE SEQUENCE</scope>
    <source>
        <strain evidence="1">IBT 29677</strain>
    </source>
</reference>
<protein>
    <recommendedName>
        <fullName evidence="3">Transcription factor domain-containing protein</fullName>
    </recommendedName>
</protein>
<dbReference type="EMBL" id="JAPZBU010000009">
    <property type="protein sequence ID" value="KAJ5385698.1"/>
    <property type="molecule type" value="Genomic_DNA"/>
</dbReference>
<evidence type="ECO:0000313" key="1">
    <source>
        <dbReference type="EMBL" id="KAJ5385698.1"/>
    </source>
</evidence>
<reference evidence="1" key="2">
    <citation type="journal article" date="2023" name="IMA Fungus">
        <title>Comparative genomic study of the Penicillium genus elucidates a diverse pangenome and 15 lateral gene transfer events.</title>
        <authorList>
            <person name="Petersen C."/>
            <person name="Sorensen T."/>
            <person name="Nielsen M.R."/>
            <person name="Sondergaard T.E."/>
            <person name="Sorensen J.L."/>
            <person name="Fitzpatrick D.A."/>
            <person name="Frisvad J.C."/>
            <person name="Nielsen K.L."/>
        </authorList>
    </citation>
    <scope>NUCLEOTIDE SEQUENCE</scope>
    <source>
        <strain evidence="1">IBT 29677</strain>
    </source>
</reference>